<dbReference type="Gene3D" id="3.40.50.720">
    <property type="entry name" value="NAD(P)-binding Rossmann-like Domain"/>
    <property type="match status" value="1"/>
</dbReference>
<dbReference type="InterPro" id="IPR000683">
    <property type="entry name" value="Gfo/Idh/MocA-like_OxRdtase_N"/>
</dbReference>
<evidence type="ECO:0000256" key="1">
    <source>
        <dbReference type="ARBA" id="ARBA00023002"/>
    </source>
</evidence>
<name>A0A841TNY3_9BACL</name>
<gene>
    <name evidence="4" type="ORF">H7B90_01040</name>
</gene>
<dbReference type="GO" id="GO:0016491">
    <property type="term" value="F:oxidoreductase activity"/>
    <property type="evidence" value="ECO:0007669"/>
    <property type="project" value="UniProtKB-KW"/>
</dbReference>
<dbReference type="Gene3D" id="3.30.360.10">
    <property type="entry name" value="Dihydrodipicolinate Reductase, domain 2"/>
    <property type="match status" value="1"/>
</dbReference>
<dbReference type="SUPFAM" id="SSF55347">
    <property type="entry name" value="Glyceraldehyde-3-phosphate dehydrogenase-like, C-terminal domain"/>
    <property type="match status" value="1"/>
</dbReference>
<reference evidence="4 5" key="1">
    <citation type="submission" date="2020-08" db="EMBL/GenBank/DDBJ databases">
        <title>Cohnella phylogeny.</title>
        <authorList>
            <person name="Dunlap C."/>
        </authorList>
    </citation>
    <scope>NUCLEOTIDE SEQUENCE [LARGE SCALE GENOMIC DNA]</scope>
    <source>
        <strain evidence="4 5">DSM 25239</strain>
    </source>
</reference>
<evidence type="ECO:0000313" key="4">
    <source>
        <dbReference type="EMBL" id="MBB6689977.1"/>
    </source>
</evidence>
<evidence type="ECO:0000259" key="3">
    <source>
        <dbReference type="Pfam" id="PF22725"/>
    </source>
</evidence>
<dbReference type="GO" id="GO:0000166">
    <property type="term" value="F:nucleotide binding"/>
    <property type="evidence" value="ECO:0007669"/>
    <property type="project" value="InterPro"/>
</dbReference>
<dbReference type="InterPro" id="IPR050463">
    <property type="entry name" value="Gfo/Idh/MocA_oxidrdct_glycsds"/>
</dbReference>
<dbReference type="InterPro" id="IPR055170">
    <property type="entry name" value="GFO_IDH_MocA-like_dom"/>
</dbReference>
<dbReference type="InterPro" id="IPR036291">
    <property type="entry name" value="NAD(P)-bd_dom_sf"/>
</dbReference>
<dbReference type="PANTHER" id="PTHR43818">
    <property type="entry name" value="BCDNA.GH03377"/>
    <property type="match status" value="1"/>
</dbReference>
<dbReference type="Pfam" id="PF01408">
    <property type="entry name" value="GFO_IDH_MocA"/>
    <property type="match status" value="1"/>
</dbReference>
<proteinExistence type="predicted"/>
<evidence type="ECO:0000313" key="5">
    <source>
        <dbReference type="Proteomes" id="UP000553776"/>
    </source>
</evidence>
<feature type="domain" description="Gfo/Idh/MocA-like oxidoreductase N-terminal" evidence="2">
    <location>
        <begin position="5"/>
        <end position="120"/>
    </location>
</feature>
<comment type="caution">
    <text evidence="4">The sequence shown here is derived from an EMBL/GenBank/DDBJ whole genome shotgun (WGS) entry which is preliminary data.</text>
</comment>
<protein>
    <submittedName>
        <fullName evidence="4">Gfo/Idh/MocA family oxidoreductase</fullName>
    </submittedName>
</protein>
<feature type="domain" description="GFO/IDH/MocA-like oxidoreductase" evidence="3">
    <location>
        <begin position="133"/>
        <end position="268"/>
    </location>
</feature>
<accession>A0A841TNY3</accession>
<keyword evidence="5" id="KW-1185">Reference proteome</keyword>
<keyword evidence="1" id="KW-0560">Oxidoreductase</keyword>
<dbReference type="AlphaFoldDB" id="A0A841TNY3"/>
<sequence>MRKAKVGVIGTGQISGIYLKNMTQTFDGILEVKAVADLVPELARSRAEQFGVPNAWSVKELLDDPEIEIVLNLTAPSVHAAVNLQALQAGKHVYTEKPFALTREDADEVLRLAEAKGLLVGCAPDTFLGGGLQTCRKLIDDGWIGTPYSANGTIIMGNASNGMHPNFRNFLKLGGDPIMDMAPYYLTALVFLLGPVRRVTGSARQLHEEITILNPKSPSFGEKVPVEAPTNVSAVLDFHSGAVGSLQAAKESFGYLPRLEIFGTEGNLTVNDPNFFGGNIFIQFPDGRKQEVPLTHGFAEDSRGIGVADMAYAIRTGRPHRASGQLARHVLDVSLGIFESSSQGRHIELGSTVGRPEPLPLGLKYSRLDADDAFDGDPQ</sequence>
<dbReference type="RefSeq" id="WP_185134015.1">
    <property type="nucleotide sequence ID" value="NZ_BORM01000020.1"/>
</dbReference>
<dbReference type="Proteomes" id="UP000553776">
    <property type="component" value="Unassembled WGS sequence"/>
</dbReference>
<dbReference type="SUPFAM" id="SSF51735">
    <property type="entry name" value="NAD(P)-binding Rossmann-fold domains"/>
    <property type="match status" value="1"/>
</dbReference>
<dbReference type="PANTHER" id="PTHR43818:SF11">
    <property type="entry name" value="BCDNA.GH03377"/>
    <property type="match status" value="1"/>
</dbReference>
<dbReference type="Pfam" id="PF22725">
    <property type="entry name" value="GFO_IDH_MocA_C3"/>
    <property type="match status" value="1"/>
</dbReference>
<organism evidence="4 5">
    <name type="scientific">Cohnella xylanilytica</name>
    <dbReference type="NCBI Taxonomy" id="557555"/>
    <lineage>
        <taxon>Bacteria</taxon>
        <taxon>Bacillati</taxon>
        <taxon>Bacillota</taxon>
        <taxon>Bacilli</taxon>
        <taxon>Bacillales</taxon>
        <taxon>Paenibacillaceae</taxon>
        <taxon>Cohnella</taxon>
    </lineage>
</organism>
<evidence type="ECO:0000259" key="2">
    <source>
        <dbReference type="Pfam" id="PF01408"/>
    </source>
</evidence>
<dbReference type="EMBL" id="JACJVR010000003">
    <property type="protein sequence ID" value="MBB6689977.1"/>
    <property type="molecule type" value="Genomic_DNA"/>
</dbReference>